<keyword evidence="2" id="KW-1185">Reference proteome</keyword>
<dbReference type="HOGENOM" id="CLU_2980653_0_0_1"/>
<sequence length="58" mass="7031">MQEIEILIEIRRGFGKMQPRVSTTSESKDKFARVCLWRRTEEALRPKLQWVRVHFFVP</sequence>
<protein>
    <submittedName>
        <fullName evidence="1">Uncharacterized protein</fullName>
    </submittedName>
</protein>
<gene>
    <name evidence="1" type="ORF">CY34DRAFT_800737</name>
</gene>
<organism evidence="1 2">
    <name type="scientific">Suillus luteus UH-Slu-Lm8-n1</name>
    <dbReference type="NCBI Taxonomy" id="930992"/>
    <lineage>
        <taxon>Eukaryota</taxon>
        <taxon>Fungi</taxon>
        <taxon>Dikarya</taxon>
        <taxon>Basidiomycota</taxon>
        <taxon>Agaricomycotina</taxon>
        <taxon>Agaricomycetes</taxon>
        <taxon>Agaricomycetidae</taxon>
        <taxon>Boletales</taxon>
        <taxon>Suillineae</taxon>
        <taxon>Suillaceae</taxon>
        <taxon>Suillus</taxon>
    </lineage>
</organism>
<reference evidence="1 2" key="1">
    <citation type="submission" date="2014-04" db="EMBL/GenBank/DDBJ databases">
        <authorList>
            <consortium name="DOE Joint Genome Institute"/>
            <person name="Kuo A."/>
            <person name="Ruytinx J."/>
            <person name="Rineau F."/>
            <person name="Colpaert J."/>
            <person name="Kohler A."/>
            <person name="Nagy L.G."/>
            <person name="Floudas D."/>
            <person name="Copeland A."/>
            <person name="Barry K.W."/>
            <person name="Cichocki N."/>
            <person name="Veneault-Fourrey C."/>
            <person name="LaButti K."/>
            <person name="Lindquist E.A."/>
            <person name="Lipzen A."/>
            <person name="Lundell T."/>
            <person name="Morin E."/>
            <person name="Murat C."/>
            <person name="Sun H."/>
            <person name="Tunlid A."/>
            <person name="Henrissat B."/>
            <person name="Grigoriev I.V."/>
            <person name="Hibbett D.S."/>
            <person name="Martin F."/>
            <person name="Nordberg H.P."/>
            <person name="Cantor M.N."/>
            <person name="Hua S.X."/>
        </authorList>
    </citation>
    <scope>NUCLEOTIDE SEQUENCE [LARGE SCALE GENOMIC DNA]</scope>
    <source>
        <strain evidence="1 2">UH-Slu-Lm8-n1</strain>
    </source>
</reference>
<dbReference type="InParanoid" id="A0A0D0B8S1"/>
<dbReference type="AlphaFoldDB" id="A0A0D0B8S1"/>
<proteinExistence type="predicted"/>
<evidence type="ECO:0000313" key="2">
    <source>
        <dbReference type="Proteomes" id="UP000054485"/>
    </source>
</evidence>
<reference evidence="2" key="2">
    <citation type="submission" date="2015-01" db="EMBL/GenBank/DDBJ databases">
        <title>Evolutionary Origins and Diversification of the Mycorrhizal Mutualists.</title>
        <authorList>
            <consortium name="DOE Joint Genome Institute"/>
            <consortium name="Mycorrhizal Genomics Consortium"/>
            <person name="Kohler A."/>
            <person name="Kuo A."/>
            <person name="Nagy L.G."/>
            <person name="Floudas D."/>
            <person name="Copeland A."/>
            <person name="Barry K.W."/>
            <person name="Cichocki N."/>
            <person name="Veneault-Fourrey C."/>
            <person name="LaButti K."/>
            <person name="Lindquist E.A."/>
            <person name="Lipzen A."/>
            <person name="Lundell T."/>
            <person name="Morin E."/>
            <person name="Murat C."/>
            <person name="Riley R."/>
            <person name="Ohm R."/>
            <person name="Sun H."/>
            <person name="Tunlid A."/>
            <person name="Henrissat B."/>
            <person name="Grigoriev I.V."/>
            <person name="Hibbett D.S."/>
            <person name="Martin F."/>
        </authorList>
    </citation>
    <scope>NUCLEOTIDE SEQUENCE [LARGE SCALE GENOMIC DNA]</scope>
    <source>
        <strain evidence="2">UH-Slu-Lm8-n1</strain>
    </source>
</reference>
<name>A0A0D0B8S1_9AGAM</name>
<accession>A0A0D0B8S1</accession>
<dbReference type="EMBL" id="KN835162">
    <property type="protein sequence ID" value="KIK46209.1"/>
    <property type="molecule type" value="Genomic_DNA"/>
</dbReference>
<evidence type="ECO:0000313" key="1">
    <source>
        <dbReference type="EMBL" id="KIK46209.1"/>
    </source>
</evidence>
<dbReference type="Proteomes" id="UP000054485">
    <property type="component" value="Unassembled WGS sequence"/>
</dbReference>